<dbReference type="Proteomes" id="UP001500454">
    <property type="component" value="Unassembled WGS sequence"/>
</dbReference>
<dbReference type="EMBL" id="BAABHA010000001">
    <property type="protein sequence ID" value="GAA4373364.1"/>
    <property type="molecule type" value="Genomic_DNA"/>
</dbReference>
<accession>A0ABP8IU71</accession>
<sequence>MGYAAIVKCNCYREGKTIPAPHQEYLRVDETGWVYLDVDDLNLPKTIRDAWFLEFDQWEHAACAHENMEYTYAHLQNSSGMGSFQRFLAEIDAPLRYPLLATYLPNSEAESFPAAYATAGLAEVHRLRLEPTQETNVRLIEEKSGKLIAETCSQEVAVFRFTPRGPHYALHADGFFLFEDSRRRFFAPRSNVVFKSMHFVQIQLTSGACLLTDIATDRAYLAPDTLMLPGDETPAGTLSFRVDVAPVLATTQHAYILNALERVLQASVETSNPVLWA</sequence>
<gene>
    <name evidence="1" type="ORF">GCM10023186_03840</name>
</gene>
<evidence type="ECO:0000313" key="1">
    <source>
        <dbReference type="EMBL" id="GAA4373364.1"/>
    </source>
</evidence>
<evidence type="ECO:0000313" key="2">
    <source>
        <dbReference type="Proteomes" id="UP001500454"/>
    </source>
</evidence>
<protein>
    <submittedName>
        <fullName evidence="1">Uncharacterized protein</fullName>
    </submittedName>
</protein>
<dbReference type="RefSeq" id="WP_345220863.1">
    <property type="nucleotide sequence ID" value="NZ_BAABHA010000001.1"/>
</dbReference>
<keyword evidence="2" id="KW-1185">Reference proteome</keyword>
<reference evidence="2" key="1">
    <citation type="journal article" date="2019" name="Int. J. Syst. Evol. Microbiol.">
        <title>The Global Catalogue of Microorganisms (GCM) 10K type strain sequencing project: providing services to taxonomists for standard genome sequencing and annotation.</title>
        <authorList>
            <consortium name="The Broad Institute Genomics Platform"/>
            <consortium name="The Broad Institute Genome Sequencing Center for Infectious Disease"/>
            <person name="Wu L."/>
            <person name="Ma J."/>
        </authorList>
    </citation>
    <scope>NUCLEOTIDE SEQUENCE [LARGE SCALE GENOMIC DNA]</scope>
    <source>
        <strain evidence="2">JCM 17924</strain>
    </source>
</reference>
<organism evidence="1 2">
    <name type="scientific">Hymenobacter koreensis</name>
    <dbReference type="NCBI Taxonomy" id="1084523"/>
    <lineage>
        <taxon>Bacteria</taxon>
        <taxon>Pseudomonadati</taxon>
        <taxon>Bacteroidota</taxon>
        <taxon>Cytophagia</taxon>
        <taxon>Cytophagales</taxon>
        <taxon>Hymenobacteraceae</taxon>
        <taxon>Hymenobacter</taxon>
    </lineage>
</organism>
<proteinExistence type="predicted"/>
<comment type="caution">
    <text evidence="1">The sequence shown here is derived from an EMBL/GenBank/DDBJ whole genome shotgun (WGS) entry which is preliminary data.</text>
</comment>
<name>A0ABP8IU71_9BACT</name>